<dbReference type="InterPro" id="IPR021109">
    <property type="entry name" value="Peptidase_aspartic_dom_sf"/>
</dbReference>
<comment type="caution">
    <text evidence="2">The sequence shown here is derived from an EMBL/GenBank/DDBJ whole genome shotgun (WGS) entry which is preliminary data.</text>
</comment>
<evidence type="ECO:0000313" key="2">
    <source>
        <dbReference type="EMBL" id="KAI9186228.1"/>
    </source>
</evidence>
<feature type="compositionally biased region" description="Basic and acidic residues" evidence="1">
    <location>
        <begin position="90"/>
        <end position="101"/>
    </location>
</feature>
<accession>A0AAD5NXF0</accession>
<evidence type="ECO:0000256" key="1">
    <source>
        <dbReference type="SAM" id="MobiDB-lite"/>
    </source>
</evidence>
<organism evidence="2 3">
    <name type="scientific">Acer negundo</name>
    <name type="common">Box elder</name>
    <dbReference type="NCBI Taxonomy" id="4023"/>
    <lineage>
        <taxon>Eukaryota</taxon>
        <taxon>Viridiplantae</taxon>
        <taxon>Streptophyta</taxon>
        <taxon>Embryophyta</taxon>
        <taxon>Tracheophyta</taxon>
        <taxon>Spermatophyta</taxon>
        <taxon>Magnoliopsida</taxon>
        <taxon>eudicotyledons</taxon>
        <taxon>Gunneridae</taxon>
        <taxon>Pentapetalae</taxon>
        <taxon>rosids</taxon>
        <taxon>malvids</taxon>
        <taxon>Sapindales</taxon>
        <taxon>Sapindaceae</taxon>
        <taxon>Hippocastanoideae</taxon>
        <taxon>Acereae</taxon>
        <taxon>Acer</taxon>
    </lineage>
</organism>
<sequence length="471" mass="54895">MVTEQDFEQSNQVLNDKITTVQNDLGKQILDLTNEMGETFTRIESRFTDLNTHNSPKDRDHRHPSSSNIGLRASASRVLPLHRHSQTFRPKSDNEPDEYRPPRHAFRGLPTEDHDIRRPRNLLPCRNVDLYRNPYDDRRDSQRRSSDNHFDPARKVKVDAPEFDGRLDANVFLDWLAAMDDYFEWCNIKEEPNVTVARFLNGLKFEVKRVVSIHNPETLEDAYSKALEAEKYLRPYPFRCPPGDLHQTRPSPSEGSQSFNYRRVNTSTSNAHFDSRPPISRDRPVLPSHVRPHNPNIECHHYHAKGHITSRCPQRTLIIGQEYNDYYPHDPTDEVVEPIEDIYDLDLEADLDDREFKGQLHMMRCIFTKPVSADIWKRTNVFHTFIQYKGKSCKLVIDRGSTMNIVSNAAVTKFQLNPELHPHPFRVAWVDKTYLPITHRCLVPLSLGSYSETIYCDILPMEIAHILLRRP</sequence>
<evidence type="ECO:0000313" key="3">
    <source>
        <dbReference type="Proteomes" id="UP001064489"/>
    </source>
</evidence>
<dbReference type="CDD" id="cd00303">
    <property type="entry name" value="retropepsin_like"/>
    <property type="match status" value="1"/>
</dbReference>
<reference evidence="2" key="2">
    <citation type="submission" date="2023-02" db="EMBL/GenBank/DDBJ databases">
        <authorList>
            <person name="Swenson N.G."/>
            <person name="Wegrzyn J.L."/>
            <person name="Mcevoy S.L."/>
        </authorList>
    </citation>
    <scope>NUCLEOTIDE SEQUENCE</scope>
    <source>
        <strain evidence="2">91603</strain>
        <tissue evidence="2">Leaf</tissue>
    </source>
</reference>
<dbReference type="PANTHER" id="PTHR35046">
    <property type="entry name" value="ZINC KNUCKLE (CCHC-TYPE) FAMILY PROTEIN"/>
    <property type="match status" value="1"/>
</dbReference>
<feature type="region of interest" description="Disordered" evidence="1">
    <location>
        <begin position="133"/>
        <end position="153"/>
    </location>
</feature>
<dbReference type="PANTHER" id="PTHR35046:SF9">
    <property type="entry name" value="RNA-DIRECTED DNA POLYMERASE"/>
    <property type="match status" value="1"/>
</dbReference>
<reference evidence="2" key="1">
    <citation type="journal article" date="2022" name="Plant J.">
        <title>Strategies of tolerance reflected in two North American maple genomes.</title>
        <authorList>
            <person name="McEvoy S.L."/>
            <person name="Sezen U.U."/>
            <person name="Trouern-Trend A."/>
            <person name="McMahon S.M."/>
            <person name="Schaberg P.G."/>
            <person name="Yang J."/>
            <person name="Wegrzyn J.L."/>
            <person name="Swenson N.G."/>
        </authorList>
    </citation>
    <scope>NUCLEOTIDE SEQUENCE</scope>
    <source>
        <strain evidence="2">91603</strain>
    </source>
</reference>
<feature type="region of interest" description="Disordered" evidence="1">
    <location>
        <begin position="240"/>
        <end position="260"/>
    </location>
</feature>
<dbReference type="AlphaFoldDB" id="A0AAD5NXF0"/>
<gene>
    <name evidence="2" type="ORF">LWI28_015068</name>
</gene>
<dbReference type="EMBL" id="JAJSOW010000100">
    <property type="protein sequence ID" value="KAI9186228.1"/>
    <property type="molecule type" value="Genomic_DNA"/>
</dbReference>
<name>A0AAD5NXF0_ACENE</name>
<feature type="region of interest" description="Disordered" evidence="1">
    <location>
        <begin position="47"/>
        <end position="118"/>
    </location>
</feature>
<feature type="compositionally biased region" description="Basic and acidic residues" evidence="1">
    <location>
        <begin position="134"/>
        <end position="153"/>
    </location>
</feature>
<dbReference type="Gene3D" id="2.40.70.10">
    <property type="entry name" value="Acid Proteases"/>
    <property type="match status" value="1"/>
</dbReference>
<dbReference type="Proteomes" id="UP001064489">
    <property type="component" value="Chromosome 3"/>
</dbReference>
<feature type="compositionally biased region" description="Polar residues" evidence="1">
    <location>
        <begin position="248"/>
        <end position="260"/>
    </location>
</feature>
<keyword evidence="3" id="KW-1185">Reference proteome</keyword>
<protein>
    <submittedName>
        <fullName evidence="2">Uncharacterized protein</fullName>
    </submittedName>
</protein>
<proteinExistence type="predicted"/>